<dbReference type="OrthoDB" id="9803232at2"/>
<feature type="transmembrane region" description="Helical" evidence="1">
    <location>
        <begin position="54"/>
        <end position="77"/>
    </location>
</feature>
<gene>
    <name evidence="2" type="ordered locus">Bcell_2311</name>
</gene>
<organism evidence="2 3">
    <name type="scientific">Evansella cellulosilytica (strain ATCC 21833 / DSM 2522 / FERM P-1141 / JCM 9156 / N-4)</name>
    <name type="common">Bacillus cellulosilyticus</name>
    <dbReference type="NCBI Taxonomy" id="649639"/>
    <lineage>
        <taxon>Bacteria</taxon>
        <taxon>Bacillati</taxon>
        <taxon>Bacillota</taxon>
        <taxon>Bacilli</taxon>
        <taxon>Bacillales</taxon>
        <taxon>Bacillaceae</taxon>
        <taxon>Evansella</taxon>
    </lineage>
</organism>
<dbReference type="EMBL" id="CP002394">
    <property type="protein sequence ID" value="ADU30571.1"/>
    <property type="molecule type" value="Genomic_DNA"/>
</dbReference>
<dbReference type="HOGENOM" id="CLU_142194_2_0_9"/>
<reference evidence="2" key="1">
    <citation type="submission" date="2010-12" db="EMBL/GenBank/DDBJ databases">
        <title>Complete sequence of Bacillus cellulosilyticus DSM 2522.</title>
        <authorList>
            <consortium name="US DOE Joint Genome Institute"/>
            <person name="Lucas S."/>
            <person name="Copeland A."/>
            <person name="Lapidus A."/>
            <person name="Cheng J.-F."/>
            <person name="Bruce D."/>
            <person name="Goodwin L."/>
            <person name="Pitluck S."/>
            <person name="Chertkov O."/>
            <person name="Detter J.C."/>
            <person name="Han C."/>
            <person name="Tapia R."/>
            <person name="Land M."/>
            <person name="Hauser L."/>
            <person name="Jeffries C."/>
            <person name="Kyrpides N."/>
            <person name="Ivanova N."/>
            <person name="Mikhailova N."/>
            <person name="Brumm P."/>
            <person name="Mead D."/>
            <person name="Woyke T."/>
        </authorList>
    </citation>
    <scope>NUCLEOTIDE SEQUENCE [LARGE SCALE GENOMIC DNA]</scope>
    <source>
        <strain evidence="2">DSM 2522</strain>
    </source>
</reference>
<evidence type="ECO:0000256" key="1">
    <source>
        <dbReference type="SAM" id="Phobius"/>
    </source>
</evidence>
<keyword evidence="1" id="KW-0472">Membrane</keyword>
<evidence type="ECO:0000313" key="2">
    <source>
        <dbReference type="EMBL" id="ADU30571.1"/>
    </source>
</evidence>
<dbReference type="STRING" id="649639.Bcell_2311"/>
<dbReference type="RefSeq" id="WP_013488906.1">
    <property type="nucleotide sequence ID" value="NC_014829.1"/>
</dbReference>
<proteinExistence type="predicted"/>
<feature type="transmembrane region" description="Helical" evidence="1">
    <location>
        <begin position="6"/>
        <end position="33"/>
    </location>
</feature>
<sequence length="129" mass="14295">MEGFIITFSAIVTAIILLFIALFQMLLSLGYPLGEFALGGKYKVLPKKHRITSAVNAFILLFMGYSVLLHANIFFITEGFPNPVLIWIITIFLGFHALANFVSQSKKEKLVMTPISTIAFLLSLIIALS</sequence>
<name>E6TR59_EVAC2</name>
<dbReference type="AlphaFoldDB" id="E6TR59"/>
<feature type="transmembrane region" description="Helical" evidence="1">
    <location>
        <begin position="110"/>
        <end position="128"/>
    </location>
</feature>
<keyword evidence="1" id="KW-1133">Transmembrane helix</keyword>
<dbReference type="Proteomes" id="UP000001401">
    <property type="component" value="Chromosome"/>
</dbReference>
<protein>
    <recommendedName>
        <fullName evidence="4">DUF1304 domain-containing protein</fullName>
    </recommendedName>
</protein>
<feature type="transmembrane region" description="Helical" evidence="1">
    <location>
        <begin position="83"/>
        <end position="103"/>
    </location>
</feature>
<evidence type="ECO:0000313" key="3">
    <source>
        <dbReference type="Proteomes" id="UP000001401"/>
    </source>
</evidence>
<dbReference type="KEGG" id="bco:Bcell_2311"/>
<dbReference type="eggNOG" id="ENOG5030BI1">
    <property type="taxonomic scope" value="Bacteria"/>
</dbReference>
<evidence type="ECO:0008006" key="4">
    <source>
        <dbReference type="Google" id="ProtNLM"/>
    </source>
</evidence>
<keyword evidence="3" id="KW-1185">Reference proteome</keyword>
<keyword evidence="1" id="KW-0812">Transmembrane</keyword>
<accession>E6TR59</accession>